<comment type="caution">
    <text evidence="3">The sequence shown here is derived from an EMBL/GenBank/DDBJ whole genome shotgun (WGS) entry which is preliminary data.</text>
</comment>
<gene>
    <name evidence="3" type="ORF">IDJ76_14060</name>
</gene>
<feature type="compositionally biased region" description="Basic and acidic residues" evidence="1">
    <location>
        <begin position="116"/>
        <end position="130"/>
    </location>
</feature>
<organism evidence="3 4">
    <name type="scientific">Mucilaginibacter glaciei</name>
    <dbReference type="NCBI Taxonomy" id="2772109"/>
    <lineage>
        <taxon>Bacteria</taxon>
        <taxon>Pseudomonadati</taxon>
        <taxon>Bacteroidota</taxon>
        <taxon>Sphingobacteriia</taxon>
        <taxon>Sphingobacteriales</taxon>
        <taxon>Sphingobacteriaceae</taxon>
        <taxon>Mucilaginibacter</taxon>
    </lineage>
</organism>
<feature type="chain" id="PRO_5036817549" evidence="2">
    <location>
        <begin position="20"/>
        <end position="130"/>
    </location>
</feature>
<sequence length="130" mass="14066">MKKILLLTLLAACTHSVMAQKKPASPADSIVNSKFNFKADTGLFSNKALTSKLFKGNALTFALPNKLSDYPSMVASTPERITYSKVDHMPILNTSGNSKMPLAKPQGNSKMPVVGKSDEKNEKVIIDSKP</sequence>
<feature type="region of interest" description="Disordered" evidence="1">
    <location>
        <begin position="94"/>
        <end position="130"/>
    </location>
</feature>
<reference evidence="3" key="1">
    <citation type="submission" date="2020-09" db="EMBL/GenBank/DDBJ databases">
        <title>Novel species of Mucilaginibacter isolated from a glacier on the Tibetan Plateau.</title>
        <authorList>
            <person name="Liu Q."/>
            <person name="Xin Y.-H."/>
        </authorList>
    </citation>
    <scope>NUCLEOTIDE SEQUENCE</scope>
    <source>
        <strain evidence="3">ZB1P21</strain>
    </source>
</reference>
<evidence type="ECO:0000256" key="2">
    <source>
        <dbReference type="SAM" id="SignalP"/>
    </source>
</evidence>
<protein>
    <submittedName>
        <fullName evidence="3">Uncharacterized protein</fullName>
    </submittedName>
</protein>
<proteinExistence type="predicted"/>
<accession>A0A926NLD6</accession>
<keyword evidence="2" id="KW-0732">Signal</keyword>
<dbReference type="RefSeq" id="WP_191163967.1">
    <property type="nucleotide sequence ID" value="NZ_JACWMX010000005.1"/>
</dbReference>
<dbReference type="AlphaFoldDB" id="A0A926NLD6"/>
<keyword evidence="4" id="KW-1185">Reference proteome</keyword>
<dbReference type="EMBL" id="JACWMX010000005">
    <property type="protein sequence ID" value="MBD1394229.1"/>
    <property type="molecule type" value="Genomic_DNA"/>
</dbReference>
<evidence type="ECO:0000313" key="3">
    <source>
        <dbReference type="EMBL" id="MBD1394229.1"/>
    </source>
</evidence>
<name>A0A926NLD6_9SPHI</name>
<evidence type="ECO:0000313" key="4">
    <source>
        <dbReference type="Proteomes" id="UP000619078"/>
    </source>
</evidence>
<feature type="signal peptide" evidence="2">
    <location>
        <begin position="1"/>
        <end position="19"/>
    </location>
</feature>
<dbReference type="Proteomes" id="UP000619078">
    <property type="component" value="Unassembled WGS sequence"/>
</dbReference>
<evidence type="ECO:0000256" key="1">
    <source>
        <dbReference type="SAM" id="MobiDB-lite"/>
    </source>
</evidence>